<reference evidence="1" key="1">
    <citation type="journal article" date="2021" name="Environ. Microbiol.">
        <title>Gene family expansions and transcriptome signatures uncover fungal adaptations to wood decay.</title>
        <authorList>
            <person name="Hage H."/>
            <person name="Miyauchi S."/>
            <person name="Viragh M."/>
            <person name="Drula E."/>
            <person name="Min B."/>
            <person name="Chaduli D."/>
            <person name="Navarro D."/>
            <person name="Favel A."/>
            <person name="Norest M."/>
            <person name="Lesage-Meessen L."/>
            <person name="Balint B."/>
            <person name="Merenyi Z."/>
            <person name="de Eugenio L."/>
            <person name="Morin E."/>
            <person name="Martinez A.T."/>
            <person name="Baldrian P."/>
            <person name="Stursova M."/>
            <person name="Martinez M.J."/>
            <person name="Novotny C."/>
            <person name="Magnuson J.K."/>
            <person name="Spatafora J.W."/>
            <person name="Maurice S."/>
            <person name="Pangilinan J."/>
            <person name="Andreopoulos W."/>
            <person name="LaButti K."/>
            <person name="Hundley H."/>
            <person name="Na H."/>
            <person name="Kuo A."/>
            <person name="Barry K."/>
            <person name="Lipzen A."/>
            <person name="Henrissat B."/>
            <person name="Riley R."/>
            <person name="Ahrendt S."/>
            <person name="Nagy L.G."/>
            <person name="Grigoriev I.V."/>
            <person name="Martin F."/>
            <person name="Rosso M.N."/>
        </authorList>
    </citation>
    <scope>NUCLEOTIDE SEQUENCE</scope>
    <source>
        <strain evidence="1">CBS 384.51</strain>
    </source>
</reference>
<sequence length="561" mass="62042">MDVGAKRLLETATIETLHANHFSRASTQATLVLTDLLSRYLTLLSTTCAKYAEHAGRLRLNARDAEHALHELGVDVEELGEYCVTEGREMSRYAVHTARRLEDLNEFRALLSAGLREDQDDAIPLVYGPVPDEALLEPEFSESESEEEEQEEQMETNASLDLKMALDSEPVQEQSVPILEEKRDERMASPRPLTPPLPLSPISNPSTPPRKRLRTAHWQPPPHIPDFLPPFPSNTPRHTPSPPPMALPPPESSMMASMSPLKLERPVTPPPEVSSGAADYRTSIPYSMSSISGQPVWHLPVRPASPPPPQRPYELPITQSALYHAYHHVLTHPPPKDPGPVNPARYKVALDLIDQTENEPHWEPHSSLYAISAPNAPRVAPIGPSYPQTIDSAEEKPSKDKGKEADIDARLPKKPPRSILGTERIAPLISQQTSRIPALALRVLPGPIHTRTTKVNHPPVLSRGNQKLIYGPGVNAHWNSGTGMPGVAPTPQLTNGVKKEKEKEKDAASKALPDAKMYATWNWDQKSYREPLSLANRRTRMGSVQLPNVNGNSRRVSESHG</sequence>
<evidence type="ECO:0000313" key="2">
    <source>
        <dbReference type="Proteomes" id="UP001055072"/>
    </source>
</evidence>
<evidence type="ECO:0000313" key="1">
    <source>
        <dbReference type="EMBL" id="KAI0087594.1"/>
    </source>
</evidence>
<accession>A0ACB8U0I9</accession>
<dbReference type="EMBL" id="MU274917">
    <property type="protein sequence ID" value="KAI0087594.1"/>
    <property type="molecule type" value="Genomic_DNA"/>
</dbReference>
<name>A0ACB8U0I9_9APHY</name>
<gene>
    <name evidence="1" type="ORF">BDY19DRAFT_954514</name>
</gene>
<keyword evidence="2" id="KW-1185">Reference proteome</keyword>
<protein>
    <submittedName>
        <fullName evidence="1">Uncharacterized protein</fullName>
    </submittedName>
</protein>
<dbReference type="Proteomes" id="UP001055072">
    <property type="component" value="Unassembled WGS sequence"/>
</dbReference>
<organism evidence="1 2">
    <name type="scientific">Irpex rosettiformis</name>
    <dbReference type="NCBI Taxonomy" id="378272"/>
    <lineage>
        <taxon>Eukaryota</taxon>
        <taxon>Fungi</taxon>
        <taxon>Dikarya</taxon>
        <taxon>Basidiomycota</taxon>
        <taxon>Agaricomycotina</taxon>
        <taxon>Agaricomycetes</taxon>
        <taxon>Polyporales</taxon>
        <taxon>Irpicaceae</taxon>
        <taxon>Irpex</taxon>
    </lineage>
</organism>
<proteinExistence type="predicted"/>
<comment type="caution">
    <text evidence="1">The sequence shown here is derived from an EMBL/GenBank/DDBJ whole genome shotgun (WGS) entry which is preliminary data.</text>
</comment>